<keyword evidence="6" id="KW-0472">Membrane</keyword>
<evidence type="ECO:0000256" key="6">
    <source>
        <dbReference type="SAM" id="Phobius"/>
    </source>
</evidence>
<dbReference type="PRINTS" id="PR00463">
    <property type="entry name" value="EP450I"/>
</dbReference>
<dbReference type="PANTHER" id="PTHR24296">
    <property type="entry name" value="CYTOCHROME P450"/>
    <property type="match status" value="1"/>
</dbReference>
<keyword evidence="5" id="KW-0349">Heme</keyword>
<evidence type="ECO:0000256" key="3">
    <source>
        <dbReference type="ARBA" id="ARBA00023002"/>
    </source>
</evidence>
<dbReference type="GO" id="GO:0016705">
    <property type="term" value="F:oxidoreductase activity, acting on paired donors, with incorporation or reduction of molecular oxygen"/>
    <property type="evidence" value="ECO:0007669"/>
    <property type="project" value="InterPro"/>
</dbReference>
<feature type="binding site" description="axial binding residue" evidence="5">
    <location>
        <position position="472"/>
    </location>
    <ligand>
        <name>heme</name>
        <dbReference type="ChEBI" id="CHEBI:30413"/>
    </ligand>
    <ligandPart>
        <name>Fe</name>
        <dbReference type="ChEBI" id="CHEBI:18248"/>
    </ligandPart>
</feature>
<dbReference type="GO" id="GO:0020037">
    <property type="term" value="F:heme binding"/>
    <property type="evidence" value="ECO:0007669"/>
    <property type="project" value="InterPro"/>
</dbReference>
<dbReference type="AlphaFoldDB" id="A0A8K1CA81"/>
<organism evidence="7 8">
    <name type="scientific">Pythium oligandrum</name>
    <name type="common">Mycoparasitic fungus</name>
    <dbReference type="NCBI Taxonomy" id="41045"/>
    <lineage>
        <taxon>Eukaryota</taxon>
        <taxon>Sar</taxon>
        <taxon>Stramenopiles</taxon>
        <taxon>Oomycota</taxon>
        <taxon>Peronosporomycetes</taxon>
        <taxon>Pythiales</taxon>
        <taxon>Pythiaceae</taxon>
        <taxon>Pythium</taxon>
    </lineage>
</organism>
<feature type="transmembrane region" description="Helical" evidence="6">
    <location>
        <begin position="20"/>
        <end position="39"/>
    </location>
</feature>
<evidence type="ECO:0000313" key="8">
    <source>
        <dbReference type="Proteomes" id="UP000794436"/>
    </source>
</evidence>
<reference evidence="7" key="1">
    <citation type="submission" date="2019-03" db="EMBL/GenBank/DDBJ databases">
        <title>Long read genome sequence of the mycoparasitic Pythium oligandrum ATCC 38472 isolated from sugarbeet rhizosphere.</title>
        <authorList>
            <person name="Gaulin E."/>
        </authorList>
    </citation>
    <scope>NUCLEOTIDE SEQUENCE</scope>
    <source>
        <strain evidence="7">ATCC 38472_TT</strain>
    </source>
</reference>
<dbReference type="Gene3D" id="1.10.630.10">
    <property type="entry name" value="Cytochrome P450"/>
    <property type="match status" value="1"/>
</dbReference>
<keyword evidence="6" id="KW-1133">Transmembrane helix</keyword>
<dbReference type="InterPro" id="IPR002401">
    <property type="entry name" value="Cyt_P450_E_grp-I"/>
</dbReference>
<sequence length="525" mass="59651">MLVIPPSLEAALKNSDRTALAAYGALAVGLLYGVHQLVFTSKKQSRRIHNPDSTLPIIGNVLDASNADQFHDWMLEQCIKFKGEPWQLNIPGDQPTVIMYTPEMVEDVTIKQSGVFLKGQFQRDRVEQMFGNSIVVSEGERWVRQRKASVRFFTSRTLRAFVSQAMKKNLGKVSNILDNSIKDNTQVDMKKLFVEFTMSTFMEMGIGRELDWIGRDKPHPFEVAFDEGSQLLLRRFQLPGFIWKLERWLNVGKEKEFAEYCNTLQSFIHSVVKESMEAAMEKRAKGEVVDDKDAVKSIVELFVEQSDEDTDGLRFDDLVESLLTFVIAARDTTALTLTWMFYELGRHPEVVEKIRKEMADKLTVSKDAYLTSDDIRSLTYLEAVIKESLRLHAVAPFTTRQADKDTVVCGDIPIKKGQTVGLAIYALNRNPLVWGDDAQEFNPNRWIDPKTGDIINVPTTKLFNFTAGPRICVGMNLAMMELRVVSANLLHKYRFDVDFSKNDGSYSSGMTLNLKHPLLVNVKRV</sequence>
<gene>
    <name evidence="7" type="ORF">Poli38472_004434</name>
</gene>
<name>A0A8K1CA81_PYTOL</name>
<keyword evidence="6" id="KW-0812">Transmembrane</keyword>
<protein>
    <recommendedName>
        <fullName evidence="9">Cytochrome P450</fullName>
    </recommendedName>
</protein>
<evidence type="ECO:0000256" key="5">
    <source>
        <dbReference type="PIRSR" id="PIRSR602401-1"/>
    </source>
</evidence>
<comment type="cofactor">
    <cofactor evidence="5">
        <name>heme</name>
        <dbReference type="ChEBI" id="CHEBI:30413"/>
    </cofactor>
</comment>
<keyword evidence="2 5" id="KW-0479">Metal-binding</keyword>
<comment type="caution">
    <text evidence="7">The sequence shown here is derived from an EMBL/GenBank/DDBJ whole genome shotgun (WGS) entry which is preliminary data.</text>
</comment>
<evidence type="ECO:0008006" key="9">
    <source>
        <dbReference type="Google" id="ProtNLM"/>
    </source>
</evidence>
<evidence type="ECO:0000256" key="1">
    <source>
        <dbReference type="ARBA" id="ARBA00010617"/>
    </source>
</evidence>
<evidence type="ECO:0000256" key="2">
    <source>
        <dbReference type="ARBA" id="ARBA00022723"/>
    </source>
</evidence>
<evidence type="ECO:0000256" key="4">
    <source>
        <dbReference type="ARBA" id="ARBA00023004"/>
    </source>
</evidence>
<dbReference type="OrthoDB" id="155724at2759"/>
<dbReference type="PRINTS" id="PR00385">
    <property type="entry name" value="P450"/>
</dbReference>
<proteinExistence type="inferred from homology"/>
<keyword evidence="3" id="KW-0560">Oxidoreductase</keyword>
<dbReference type="GO" id="GO:0005506">
    <property type="term" value="F:iron ion binding"/>
    <property type="evidence" value="ECO:0007669"/>
    <property type="project" value="InterPro"/>
</dbReference>
<evidence type="ECO:0000313" key="7">
    <source>
        <dbReference type="EMBL" id="TMW59365.1"/>
    </source>
</evidence>
<dbReference type="InterPro" id="IPR036396">
    <property type="entry name" value="Cyt_P450_sf"/>
</dbReference>
<keyword evidence="8" id="KW-1185">Reference proteome</keyword>
<comment type="similarity">
    <text evidence="1">Belongs to the cytochrome P450 family.</text>
</comment>
<dbReference type="GO" id="GO:0004497">
    <property type="term" value="F:monooxygenase activity"/>
    <property type="evidence" value="ECO:0007669"/>
    <property type="project" value="InterPro"/>
</dbReference>
<dbReference type="Proteomes" id="UP000794436">
    <property type="component" value="Unassembled WGS sequence"/>
</dbReference>
<dbReference type="InterPro" id="IPR001128">
    <property type="entry name" value="Cyt_P450"/>
</dbReference>
<keyword evidence="4 5" id="KW-0408">Iron</keyword>
<dbReference type="Pfam" id="PF00067">
    <property type="entry name" value="p450"/>
    <property type="match status" value="1"/>
</dbReference>
<dbReference type="SUPFAM" id="SSF48264">
    <property type="entry name" value="Cytochrome P450"/>
    <property type="match status" value="1"/>
</dbReference>
<accession>A0A8K1CA81</accession>
<dbReference type="EMBL" id="SPLM01000109">
    <property type="protein sequence ID" value="TMW59365.1"/>
    <property type="molecule type" value="Genomic_DNA"/>
</dbReference>